<feature type="domain" description="CopC" evidence="8">
    <location>
        <begin position="23"/>
        <end position="115"/>
    </location>
</feature>
<keyword evidence="2" id="KW-0479">Metal-binding</keyword>
<dbReference type="PANTHER" id="PTHR34820:SF4">
    <property type="entry name" value="INNER MEMBRANE PROTEIN YEBZ"/>
    <property type="match status" value="1"/>
</dbReference>
<dbReference type="InterPro" id="IPR014755">
    <property type="entry name" value="Cu-Rt/internalin_Ig-like"/>
</dbReference>
<proteinExistence type="predicted"/>
<gene>
    <name evidence="9" type="ORF">ACFFHF_19845</name>
</gene>
<dbReference type="RefSeq" id="WP_160547510.1">
    <property type="nucleotide sequence ID" value="NZ_JBHLUU010000121.1"/>
</dbReference>
<accession>A0ABV6L003</accession>
<keyword evidence="6" id="KW-0472">Membrane</keyword>
<organism evidence="9 10">
    <name type="scientific">Robertmurraya beringensis</name>
    <dbReference type="NCBI Taxonomy" id="641660"/>
    <lineage>
        <taxon>Bacteria</taxon>
        <taxon>Bacillati</taxon>
        <taxon>Bacillota</taxon>
        <taxon>Bacilli</taxon>
        <taxon>Bacillales</taxon>
        <taxon>Bacillaceae</taxon>
        <taxon>Robertmurraya</taxon>
    </lineage>
</organism>
<keyword evidence="4" id="KW-0186">Copper</keyword>
<feature type="transmembrane region" description="Helical" evidence="6">
    <location>
        <begin position="162"/>
        <end position="183"/>
    </location>
</feature>
<dbReference type="InterPro" id="IPR014756">
    <property type="entry name" value="Ig_E-set"/>
</dbReference>
<comment type="caution">
    <text evidence="9">The sequence shown here is derived from an EMBL/GenBank/DDBJ whole genome shotgun (WGS) entry which is preliminary data.</text>
</comment>
<evidence type="ECO:0000259" key="8">
    <source>
        <dbReference type="Pfam" id="PF04234"/>
    </source>
</evidence>
<keyword evidence="6" id="KW-1133">Transmembrane helix</keyword>
<keyword evidence="3 7" id="KW-0732">Signal</keyword>
<feature type="region of interest" description="Disordered" evidence="5">
    <location>
        <begin position="120"/>
        <end position="154"/>
    </location>
</feature>
<evidence type="ECO:0000256" key="3">
    <source>
        <dbReference type="ARBA" id="ARBA00022729"/>
    </source>
</evidence>
<sequence length="187" mass="20850">MLKKLSLLTIIFFIGFVNNTFAHTGLESSIPQNGQVIKEELKQITLNFETKVEQNSTFELKYSNGDTIPVENITLSEFQMVGSLINPLENGTYQINWKIIGADGHPIEGELSFSVDVPVSETAPENTEEPQSQPDDAANTENTETRIETEQEDVQQNKLPSYVIPSIIGILIVIVIGSFLLILKRKK</sequence>
<name>A0ABV6L003_9BACI</name>
<protein>
    <submittedName>
        <fullName evidence="9">Copper resistance protein CopC</fullName>
    </submittedName>
</protein>
<evidence type="ECO:0000313" key="9">
    <source>
        <dbReference type="EMBL" id="MFC0477448.1"/>
    </source>
</evidence>
<dbReference type="InterPro" id="IPR007348">
    <property type="entry name" value="CopC_dom"/>
</dbReference>
<evidence type="ECO:0000256" key="4">
    <source>
        <dbReference type="ARBA" id="ARBA00023008"/>
    </source>
</evidence>
<evidence type="ECO:0000256" key="5">
    <source>
        <dbReference type="SAM" id="MobiDB-lite"/>
    </source>
</evidence>
<dbReference type="Gene3D" id="2.60.40.1220">
    <property type="match status" value="1"/>
</dbReference>
<feature type="compositionally biased region" description="Polar residues" evidence="5">
    <location>
        <begin position="123"/>
        <end position="134"/>
    </location>
</feature>
<evidence type="ECO:0000256" key="6">
    <source>
        <dbReference type="SAM" id="Phobius"/>
    </source>
</evidence>
<dbReference type="PANTHER" id="PTHR34820">
    <property type="entry name" value="INNER MEMBRANE PROTEIN YEBZ"/>
    <property type="match status" value="1"/>
</dbReference>
<dbReference type="SUPFAM" id="SSF81296">
    <property type="entry name" value="E set domains"/>
    <property type="match status" value="1"/>
</dbReference>
<dbReference type="EMBL" id="JBHLUU010000121">
    <property type="protein sequence ID" value="MFC0477448.1"/>
    <property type="molecule type" value="Genomic_DNA"/>
</dbReference>
<evidence type="ECO:0000256" key="7">
    <source>
        <dbReference type="SAM" id="SignalP"/>
    </source>
</evidence>
<comment type="subcellular location">
    <subcellularLocation>
        <location evidence="1">Cell envelope</location>
    </subcellularLocation>
</comment>
<evidence type="ECO:0000256" key="1">
    <source>
        <dbReference type="ARBA" id="ARBA00004196"/>
    </source>
</evidence>
<dbReference type="Proteomes" id="UP001589738">
    <property type="component" value="Unassembled WGS sequence"/>
</dbReference>
<reference evidence="9 10" key="1">
    <citation type="submission" date="2024-09" db="EMBL/GenBank/DDBJ databases">
        <authorList>
            <person name="Sun Q."/>
            <person name="Mori K."/>
        </authorList>
    </citation>
    <scope>NUCLEOTIDE SEQUENCE [LARGE SCALE GENOMIC DNA]</scope>
    <source>
        <strain evidence="9 10">CGMCC 1.9126</strain>
    </source>
</reference>
<keyword evidence="10" id="KW-1185">Reference proteome</keyword>
<keyword evidence="6" id="KW-0812">Transmembrane</keyword>
<feature type="chain" id="PRO_5045297194" evidence="7">
    <location>
        <begin position="23"/>
        <end position="187"/>
    </location>
</feature>
<dbReference type="Pfam" id="PF04234">
    <property type="entry name" value="CopC"/>
    <property type="match status" value="1"/>
</dbReference>
<evidence type="ECO:0000313" key="10">
    <source>
        <dbReference type="Proteomes" id="UP001589738"/>
    </source>
</evidence>
<feature type="signal peptide" evidence="7">
    <location>
        <begin position="1"/>
        <end position="22"/>
    </location>
</feature>
<evidence type="ECO:0000256" key="2">
    <source>
        <dbReference type="ARBA" id="ARBA00022723"/>
    </source>
</evidence>
<dbReference type="InterPro" id="IPR032694">
    <property type="entry name" value="CopC/D"/>
</dbReference>